<evidence type="ECO:0000313" key="1">
    <source>
        <dbReference type="EMBL" id="KAJ9535941.1"/>
    </source>
</evidence>
<evidence type="ECO:0000313" key="2">
    <source>
        <dbReference type="Proteomes" id="UP001172457"/>
    </source>
</evidence>
<protein>
    <submittedName>
        <fullName evidence="1">Uncharacterized protein</fullName>
    </submittedName>
</protein>
<dbReference type="EMBL" id="JARYMX010000091">
    <property type="protein sequence ID" value="KAJ9535941.1"/>
    <property type="molecule type" value="Genomic_DNA"/>
</dbReference>
<name>A0AA38W5G2_9ASTR</name>
<organism evidence="1 2">
    <name type="scientific">Centaurea solstitialis</name>
    <name type="common">yellow star-thistle</name>
    <dbReference type="NCBI Taxonomy" id="347529"/>
    <lineage>
        <taxon>Eukaryota</taxon>
        <taxon>Viridiplantae</taxon>
        <taxon>Streptophyta</taxon>
        <taxon>Embryophyta</taxon>
        <taxon>Tracheophyta</taxon>
        <taxon>Spermatophyta</taxon>
        <taxon>Magnoliopsida</taxon>
        <taxon>eudicotyledons</taxon>
        <taxon>Gunneridae</taxon>
        <taxon>Pentapetalae</taxon>
        <taxon>asterids</taxon>
        <taxon>campanulids</taxon>
        <taxon>Asterales</taxon>
        <taxon>Asteraceae</taxon>
        <taxon>Carduoideae</taxon>
        <taxon>Cardueae</taxon>
        <taxon>Centaureinae</taxon>
        <taxon>Centaurea</taxon>
    </lineage>
</organism>
<accession>A0AA38W5G2</accession>
<reference evidence="1" key="1">
    <citation type="submission" date="2023-03" db="EMBL/GenBank/DDBJ databases">
        <title>Chromosome-scale reference genome and RAD-based genetic map of yellow starthistle (Centaurea solstitialis) reveal putative structural variation and QTLs associated with invader traits.</title>
        <authorList>
            <person name="Reatini B."/>
            <person name="Cang F.A."/>
            <person name="Jiang Q."/>
            <person name="Mckibben M.T.W."/>
            <person name="Barker M.S."/>
            <person name="Rieseberg L.H."/>
            <person name="Dlugosch K.M."/>
        </authorList>
    </citation>
    <scope>NUCLEOTIDE SEQUENCE</scope>
    <source>
        <strain evidence="1">CAN-66</strain>
        <tissue evidence="1">Leaf</tissue>
    </source>
</reference>
<dbReference type="Proteomes" id="UP001172457">
    <property type="component" value="Unassembled WGS sequence"/>
</dbReference>
<dbReference type="AlphaFoldDB" id="A0AA38W5G2"/>
<proteinExistence type="predicted"/>
<sequence length="235" mass="25960">MGEALICFGYTQNSRFPHLPQFRLLLPSSAPSISVPPPIGMASSSDVDLSRLPVVVTANQLITRSLFRANNEQMATVIQQQTARISALEKQVALLAKGKAPMSDPPSQPSQSAADSLTIPELKGLLFSKLLESDGDLVSILQQQTALQQRAIQEQRSQAHLVTHTEFQQFQATLDAPLPRHSPRSTRCSLMAYHSYLIGFEALKRHVKLLLDGPLDGMMIMMIMIVMRGEEKKET</sequence>
<gene>
    <name evidence="1" type="ORF">OSB04_un000895</name>
</gene>
<comment type="caution">
    <text evidence="1">The sequence shown here is derived from an EMBL/GenBank/DDBJ whole genome shotgun (WGS) entry which is preliminary data.</text>
</comment>
<keyword evidence="2" id="KW-1185">Reference proteome</keyword>